<name>A0A6G8R139_9CAUD</name>
<dbReference type="KEGG" id="vg:55628253"/>
<dbReference type="Proteomes" id="UP000500873">
    <property type="component" value="Segment"/>
</dbReference>
<dbReference type="RefSeq" id="YP_009857409.1">
    <property type="nucleotide sequence ID" value="NC_048860.1"/>
</dbReference>
<evidence type="ECO:0000313" key="1">
    <source>
        <dbReference type="EMBL" id="QIN93909.1"/>
    </source>
</evidence>
<organism evidence="1 2">
    <name type="scientific">Microbacterium phage Arete</name>
    <dbReference type="NCBI Taxonomy" id="2713257"/>
    <lineage>
        <taxon>Viruses</taxon>
        <taxon>Duplodnaviria</taxon>
        <taxon>Heunggongvirae</taxon>
        <taxon>Uroviricota</taxon>
        <taxon>Caudoviricetes</taxon>
        <taxon>Burrovirus</taxon>
        <taxon>Burrovirus arete</taxon>
    </lineage>
</organism>
<evidence type="ECO:0000313" key="2">
    <source>
        <dbReference type="Proteomes" id="UP000500873"/>
    </source>
</evidence>
<accession>A0A6G8R139</accession>
<dbReference type="GeneID" id="55628253"/>
<sequence>MFSPSGYQPQSFVESIVASRLGVNSVNPIEASVAQSLETENQQNRIGIVKAIKDLEKDHQLSDAEKEWIMNGNRSSRR</sequence>
<gene>
    <name evidence="1" type="primary">26</name>
    <name evidence="1" type="ORF">SEA_ARETE_26</name>
</gene>
<keyword evidence="2" id="KW-1185">Reference proteome</keyword>
<protein>
    <submittedName>
        <fullName evidence="1">Uncharacterized protein</fullName>
    </submittedName>
</protein>
<dbReference type="EMBL" id="MT024863">
    <property type="protein sequence ID" value="QIN93909.1"/>
    <property type="molecule type" value="Genomic_DNA"/>
</dbReference>
<proteinExistence type="predicted"/>
<reference evidence="1 2" key="1">
    <citation type="submission" date="2020-02" db="EMBL/GenBank/DDBJ databases">
        <authorList>
            <person name="Tolsma S."/>
            <person name="Caruso S.M."/>
            <person name="Garlena R.A."/>
            <person name="Russell D.A."/>
            <person name="Pope W.H."/>
            <person name="Jacobs-Se D."/>
            <person name="Hatfull G.F."/>
            <person name="Noordewier B."/>
        </authorList>
    </citation>
    <scope>NUCLEOTIDE SEQUENCE [LARGE SCALE GENOMIC DNA]</scope>
</reference>